<dbReference type="InterPro" id="IPR019734">
    <property type="entry name" value="TPR_rpt"/>
</dbReference>
<dbReference type="PROSITE" id="PS50005">
    <property type="entry name" value="TPR"/>
    <property type="match status" value="1"/>
</dbReference>
<dbReference type="EMBL" id="FOZM01000001">
    <property type="protein sequence ID" value="SFS04440.1"/>
    <property type="molecule type" value="Genomic_DNA"/>
</dbReference>
<dbReference type="SUPFAM" id="SSF48452">
    <property type="entry name" value="TPR-like"/>
    <property type="match status" value="1"/>
</dbReference>
<gene>
    <name evidence="3" type="ORF">SAMN05444714_0674</name>
</gene>
<evidence type="ECO:0000256" key="2">
    <source>
        <dbReference type="SAM" id="SignalP"/>
    </source>
</evidence>
<keyword evidence="1" id="KW-0802">TPR repeat</keyword>
<evidence type="ECO:0000256" key="1">
    <source>
        <dbReference type="PROSITE-ProRule" id="PRU00339"/>
    </source>
</evidence>
<dbReference type="OrthoDB" id="9815010at2"/>
<dbReference type="Gene3D" id="1.25.40.10">
    <property type="entry name" value="Tetratricopeptide repeat domain"/>
    <property type="match status" value="1"/>
</dbReference>
<accession>A0A1I6LMC3</accession>
<dbReference type="STRING" id="1123755.SAMN05444714_0674"/>
<feature type="chain" id="PRO_5011505180" evidence="2">
    <location>
        <begin position="28"/>
        <end position="186"/>
    </location>
</feature>
<proteinExistence type="predicted"/>
<evidence type="ECO:0000313" key="4">
    <source>
        <dbReference type="Proteomes" id="UP000198926"/>
    </source>
</evidence>
<dbReference type="InterPro" id="IPR011990">
    <property type="entry name" value="TPR-like_helical_dom_sf"/>
</dbReference>
<feature type="repeat" description="TPR" evidence="1">
    <location>
        <begin position="134"/>
        <end position="167"/>
    </location>
</feature>
<organism evidence="3 4">
    <name type="scientific">Yoonia litorea</name>
    <dbReference type="NCBI Taxonomy" id="1123755"/>
    <lineage>
        <taxon>Bacteria</taxon>
        <taxon>Pseudomonadati</taxon>
        <taxon>Pseudomonadota</taxon>
        <taxon>Alphaproteobacteria</taxon>
        <taxon>Rhodobacterales</taxon>
        <taxon>Paracoccaceae</taxon>
        <taxon>Yoonia</taxon>
    </lineage>
</organism>
<dbReference type="AlphaFoldDB" id="A0A1I6LMC3"/>
<dbReference type="Proteomes" id="UP000198926">
    <property type="component" value="Unassembled WGS sequence"/>
</dbReference>
<reference evidence="3 4" key="1">
    <citation type="submission" date="2016-10" db="EMBL/GenBank/DDBJ databases">
        <authorList>
            <person name="de Groot N.N."/>
        </authorList>
    </citation>
    <scope>NUCLEOTIDE SEQUENCE [LARGE SCALE GENOMIC DNA]</scope>
    <source>
        <strain evidence="3 4">DSM 29433</strain>
    </source>
</reference>
<keyword evidence="2" id="KW-0732">Signal</keyword>
<feature type="signal peptide" evidence="2">
    <location>
        <begin position="1"/>
        <end position="27"/>
    </location>
</feature>
<dbReference type="RefSeq" id="WP_090203955.1">
    <property type="nucleotide sequence ID" value="NZ_FOZM01000001.1"/>
</dbReference>
<dbReference type="Pfam" id="PF13432">
    <property type="entry name" value="TPR_16"/>
    <property type="match status" value="2"/>
</dbReference>
<evidence type="ECO:0000313" key="3">
    <source>
        <dbReference type="EMBL" id="SFS04440.1"/>
    </source>
</evidence>
<dbReference type="SMART" id="SM00028">
    <property type="entry name" value="TPR"/>
    <property type="match status" value="3"/>
</dbReference>
<name>A0A1I6LMC3_9RHOB</name>
<protein>
    <submittedName>
        <fullName evidence="3">Tetratricopeptide repeat-containing protein</fullName>
    </submittedName>
</protein>
<keyword evidence="4" id="KW-1185">Reference proteome</keyword>
<sequence length="186" mass="20472">MGMHIDRFKCVVAALFLSSGISLPALAQETDLDELHQQLSEADAVEAERLAGQIISTWERSGSPAMDLLLRRGKEALEQGQPDIAVEHFSALVDHAPYFTEGYFGRASSYYLLGMTGPALEDIQTVLRLNPLHFEAMTGLAIVLEELGRSQDALELYRMILDIHPHSAPALEATSRLELELEGQAL</sequence>